<dbReference type="SMART" id="SM00129">
    <property type="entry name" value="KISc"/>
    <property type="match status" value="1"/>
</dbReference>
<dbReference type="GeneID" id="5856932"/>
<keyword evidence="3" id="KW-0493">Microtubule</keyword>
<feature type="coiled-coil region" evidence="10">
    <location>
        <begin position="465"/>
        <end position="517"/>
    </location>
</feature>
<evidence type="ECO:0000256" key="6">
    <source>
        <dbReference type="ARBA" id="ARBA00023054"/>
    </source>
</evidence>
<keyword evidence="2" id="KW-0963">Cytoplasm</keyword>
<keyword evidence="14" id="KW-1185">Reference proteome</keyword>
<evidence type="ECO:0000256" key="3">
    <source>
        <dbReference type="ARBA" id="ARBA00022701"/>
    </source>
</evidence>
<keyword evidence="7" id="KW-0505">Motor protein</keyword>
<dbReference type="EMBL" id="AAYY01000001">
    <property type="protein sequence ID" value="EDP45412.1"/>
    <property type="molecule type" value="Genomic_DNA"/>
</dbReference>
<name>A8PTC2_MALGO</name>
<evidence type="ECO:0000256" key="4">
    <source>
        <dbReference type="ARBA" id="ARBA00022741"/>
    </source>
</evidence>
<dbReference type="PANTHER" id="PTHR47968:SF17">
    <property type="entry name" value="KINESIN-LIKE PROTEIN"/>
    <property type="match status" value="1"/>
</dbReference>
<evidence type="ECO:0000256" key="7">
    <source>
        <dbReference type="ARBA" id="ARBA00023175"/>
    </source>
</evidence>
<dbReference type="PROSITE" id="PS50067">
    <property type="entry name" value="KINESIN_MOTOR_2"/>
    <property type="match status" value="1"/>
</dbReference>
<keyword evidence="5" id="KW-0067">ATP-binding</keyword>
<keyword evidence="4" id="KW-0547">Nucleotide-binding</keyword>
<dbReference type="CDD" id="cd23649">
    <property type="entry name" value="Khc_CBD_cc"/>
    <property type="match status" value="1"/>
</dbReference>
<feature type="region of interest" description="Disordered" evidence="11">
    <location>
        <begin position="597"/>
        <end position="627"/>
    </location>
</feature>
<comment type="caution">
    <text evidence="13">The sequence shown here is derived from an EMBL/GenBank/DDBJ whole genome shotgun (WGS) entry which is preliminary data.</text>
</comment>
<dbReference type="InParanoid" id="A8PTC2"/>
<evidence type="ECO:0000256" key="5">
    <source>
        <dbReference type="ARBA" id="ARBA00022840"/>
    </source>
</evidence>
<dbReference type="GO" id="GO:0008017">
    <property type="term" value="F:microtubule binding"/>
    <property type="evidence" value="ECO:0007669"/>
    <property type="project" value="InterPro"/>
</dbReference>
<dbReference type="InterPro" id="IPR027640">
    <property type="entry name" value="Kinesin-like_fam"/>
</dbReference>
<evidence type="ECO:0000256" key="10">
    <source>
        <dbReference type="SAM" id="Coils"/>
    </source>
</evidence>
<evidence type="ECO:0000313" key="13">
    <source>
        <dbReference type="EMBL" id="EDP45412.1"/>
    </source>
</evidence>
<evidence type="ECO:0000256" key="9">
    <source>
        <dbReference type="PROSITE-ProRule" id="PRU00283"/>
    </source>
</evidence>
<dbReference type="InterPro" id="IPR036961">
    <property type="entry name" value="Kinesin_motor_dom_sf"/>
</dbReference>
<dbReference type="GO" id="GO:0003777">
    <property type="term" value="F:microtubule motor activity"/>
    <property type="evidence" value="ECO:0007669"/>
    <property type="project" value="InterPro"/>
</dbReference>
<evidence type="ECO:0000256" key="1">
    <source>
        <dbReference type="ARBA" id="ARBA00004245"/>
    </source>
</evidence>
<dbReference type="AlphaFoldDB" id="A8PTC2"/>
<dbReference type="KEGG" id="mgl:MGL_0401"/>
<evidence type="ECO:0000256" key="11">
    <source>
        <dbReference type="SAM" id="MobiDB-lite"/>
    </source>
</evidence>
<reference evidence="13 14" key="1">
    <citation type="journal article" date="2007" name="Proc. Natl. Acad. Sci. U.S.A.">
        <title>Dandruff-associated Malassezia genomes reveal convergent and divergent virulence traits shared with plant and human fungal pathogens.</title>
        <authorList>
            <person name="Xu J."/>
            <person name="Saunders C.W."/>
            <person name="Hu P."/>
            <person name="Grant R.A."/>
            <person name="Boekhout T."/>
            <person name="Kuramae E.E."/>
            <person name="Kronstad J.W."/>
            <person name="Deangelis Y.M."/>
            <person name="Reeder N.L."/>
            <person name="Johnstone K.R."/>
            <person name="Leland M."/>
            <person name="Fieno A.M."/>
            <person name="Begley W.M."/>
            <person name="Sun Y."/>
            <person name="Lacey M.P."/>
            <person name="Chaudhary T."/>
            <person name="Keough T."/>
            <person name="Chu L."/>
            <person name="Sears R."/>
            <person name="Yuan B."/>
            <person name="Dawson T.L.Jr."/>
        </authorList>
    </citation>
    <scope>NUCLEOTIDE SEQUENCE [LARGE SCALE GENOMIC DNA]</scope>
    <source>
        <strain evidence="14">ATCC MYA-4612 / CBS 7966</strain>
    </source>
</reference>
<dbReference type="InterPro" id="IPR059182">
    <property type="entry name" value="Khc_C"/>
</dbReference>
<evidence type="ECO:0000256" key="8">
    <source>
        <dbReference type="ARBA" id="ARBA00023212"/>
    </source>
</evidence>
<organism evidence="13 14">
    <name type="scientific">Malassezia globosa (strain ATCC MYA-4612 / CBS 7966)</name>
    <name type="common">Dandruff-associated fungus</name>
    <dbReference type="NCBI Taxonomy" id="425265"/>
    <lineage>
        <taxon>Eukaryota</taxon>
        <taxon>Fungi</taxon>
        <taxon>Dikarya</taxon>
        <taxon>Basidiomycota</taxon>
        <taxon>Ustilaginomycotina</taxon>
        <taxon>Malasseziomycetes</taxon>
        <taxon>Malasseziales</taxon>
        <taxon>Malasseziaceae</taxon>
        <taxon>Malassezia</taxon>
    </lineage>
</organism>
<dbReference type="OrthoDB" id="3176171at2759"/>
<keyword evidence="8" id="KW-0206">Cytoskeleton</keyword>
<dbReference type="SUPFAM" id="SSF52540">
    <property type="entry name" value="P-loop containing nucleoside triphosphate hydrolases"/>
    <property type="match status" value="1"/>
</dbReference>
<dbReference type="GO" id="GO:0007018">
    <property type="term" value="P:microtubule-based movement"/>
    <property type="evidence" value="ECO:0007669"/>
    <property type="project" value="InterPro"/>
</dbReference>
<dbReference type="Proteomes" id="UP000008837">
    <property type="component" value="Unassembled WGS sequence"/>
</dbReference>
<protein>
    <recommendedName>
        <fullName evidence="12">Kinesin motor domain-containing protein</fullName>
    </recommendedName>
</protein>
<keyword evidence="6 10" id="KW-0175">Coiled coil</keyword>
<dbReference type="GO" id="GO:0005524">
    <property type="term" value="F:ATP binding"/>
    <property type="evidence" value="ECO:0007669"/>
    <property type="project" value="InterPro"/>
</dbReference>
<evidence type="ECO:0000259" key="12">
    <source>
        <dbReference type="PROSITE" id="PS50067"/>
    </source>
</evidence>
<comment type="subcellular location">
    <subcellularLocation>
        <location evidence="1">Cytoplasm</location>
        <location evidence="1">Cytoskeleton</location>
    </subcellularLocation>
</comment>
<accession>A8PTC2</accession>
<comment type="caution">
    <text evidence="9">Lacks conserved residue(s) required for the propagation of feature annotation.</text>
</comment>
<sequence length="627" mass="70411">MVDLAGSEKVGKTGASGQTLEEAKKINKSLSALGMVINALTDGKSSHVPYRDSKLTRILQESLGGNSRTTLIVNCSPIAYNAEETLSTLRFGVRAKSIKNNARINAELSPIELRALVRKANAELSMYKAYVGGLETEIDAWRHGRAVPQEEWAPLIGAPASLKEDTTGAATRTIERAAIEEPMNREPIAGGYVQEQQLLQQNRALETAMMELRWKVDELQQENRDLKEQTQIPMRSHALSEPLHTDDHGHRAHPQVRSTREQRIQDMLRALEGQHVALAPMMQSIETLLTACQQQADFPLRLDQIHALEEGLLQTYVQLSEQVLSARIAAQEVSVLQQQKLTLEKRNAAIQQRYDLITNQIGALEHSLRVGDEGAIQLAELRSMLEEQSSTSLANSSSEALHLEQLLAIRSEETAGLTRSLDDLRASHEEQRHALQLLSASIVQGEKAGPDPATVQRLVDASQQMEKARELVTLRLREYERLKEKLMQGLRERSERVVDLEMELEDMHDQYAVLLQNLQMGTQKRKMGLIERRLEQLTHVQQRLIEQNTVLKRDVALAEKRLLSRAETIEELESRLEDKQIDEWEEAADAHARIAKPLRGGGAAVSSHESEEHQSGPQARRWFFAAS</sequence>
<comment type="similarity">
    <text evidence="9">Belongs to the TRAFAC class myosin-kinesin ATPase superfamily. Kinesin family.</text>
</comment>
<feature type="coiled-coil region" evidence="10">
    <location>
        <begin position="202"/>
        <end position="229"/>
    </location>
</feature>
<dbReference type="PANTHER" id="PTHR47968">
    <property type="entry name" value="CENTROMERE PROTEIN E"/>
    <property type="match status" value="1"/>
</dbReference>
<dbReference type="Pfam" id="PF00225">
    <property type="entry name" value="Kinesin"/>
    <property type="match status" value="1"/>
</dbReference>
<dbReference type="RefSeq" id="XP_001732626.1">
    <property type="nucleotide sequence ID" value="XM_001732574.1"/>
</dbReference>
<dbReference type="InterPro" id="IPR027417">
    <property type="entry name" value="P-loop_NTPase"/>
</dbReference>
<dbReference type="VEuPathDB" id="FungiDB:MGL_0401"/>
<dbReference type="InterPro" id="IPR001752">
    <property type="entry name" value="Kinesin_motor_dom"/>
</dbReference>
<dbReference type="Gene3D" id="3.40.850.10">
    <property type="entry name" value="Kinesin motor domain"/>
    <property type="match status" value="1"/>
</dbReference>
<dbReference type="OMA" id="QKSAEPY"/>
<evidence type="ECO:0000313" key="14">
    <source>
        <dbReference type="Proteomes" id="UP000008837"/>
    </source>
</evidence>
<feature type="domain" description="Kinesin motor" evidence="12">
    <location>
        <begin position="1"/>
        <end position="98"/>
    </location>
</feature>
<evidence type="ECO:0000256" key="2">
    <source>
        <dbReference type="ARBA" id="ARBA00022490"/>
    </source>
</evidence>
<dbReference type="STRING" id="425265.A8PTC2"/>
<proteinExistence type="inferred from homology"/>
<gene>
    <name evidence="13" type="ORF">MGL_0401</name>
</gene>